<evidence type="ECO:0000313" key="1">
    <source>
        <dbReference type="EMBL" id="QXE26149.1"/>
    </source>
</evidence>
<protein>
    <submittedName>
        <fullName evidence="1">Uncharacterized protein</fullName>
    </submittedName>
</protein>
<organism evidence="1 2">
    <name type="scientific">Richelia sinica FACHB-800</name>
    <dbReference type="NCBI Taxonomy" id="1357546"/>
    <lineage>
        <taxon>Bacteria</taxon>
        <taxon>Bacillati</taxon>
        <taxon>Cyanobacteriota</taxon>
        <taxon>Cyanophyceae</taxon>
        <taxon>Nostocales</taxon>
        <taxon>Nostocaceae</taxon>
        <taxon>Richelia</taxon>
    </lineage>
</organism>
<dbReference type="Proteomes" id="UP000683511">
    <property type="component" value="Chromosome"/>
</dbReference>
<keyword evidence="2" id="KW-1185">Reference proteome</keyword>
<dbReference type="KEGG" id="rsin:B6N60_04880"/>
<reference evidence="1" key="1">
    <citation type="submission" date="2017-04" db="EMBL/GenBank/DDBJ databases">
        <title>Genome deletions in a multicellular cyanobacterial endosymbiont for morphological adaptation in marine diatoms.</title>
        <authorList>
            <person name="Wang Y."/>
            <person name="Gao H."/>
            <person name="Li R."/>
            <person name="Xu X."/>
        </authorList>
    </citation>
    <scope>NUCLEOTIDE SEQUENCE</scope>
    <source>
        <strain evidence="1">FACHB 800</strain>
    </source>
</reference>
<evidence type="ECO:0000313" key="2">
    <source>
        <dbReference type="Proteomes" id="UP000683511"/>
    </source>
</evidence>
<dbReference type="AlphaFoldDB" id="A0A975TCG2"/>
<name>A0A975TCG2_9NOST</name>
<accession>A0A975TCG2</accession>
<sequence>MAREAKNFDVYPGIQLGTAKLAKWTIYWVYNKHN</sequence>
<proteinExistence type="predicted"/>
<gene>
    <name evidence="1" type="ORF">B6N60_04880</name>
</gene>
<dbReference type="EMBL" id="CP021056">
    <property type="protein sequence ID" value="QXE26149.1"/>
    <property type="molecule type" value="Genomic_DNA"/>
</dbReference>